<feature type="domain" description="Retrovirus-related Pol polyprotein from transposon TNT 1-94-like beta-barrel" evidence="1">
    <location>
        <begin position="186"/>
        <end position="225"/>
    </location>
</feature>
<name>A0ABR0U3B0_REHGL</name>
<gene>
    <name evidence="2" type="ORF">DH2020_049234</name>
</gene>
<evidence type="ECO:0000259" key="1">
    <source>
        <dbReference type="Pfam" id="PF22936"/>
    </source>
</evidence>
<dbReference type="EMBL" id="JABTTQ020003476">
    <property type="protein sequence ID" value="KAK6116990.1"/>
    <property type="molecule type" value="Genomic_DNA"/>
</dbReference>
<proteinExistence type="predicted"/>
<dbReference type="InterPro" id="IPR054722">
    <property type="entry name" value="PolX-like_BBD"/>
</dbReference>
<accession>A0ABR0U3B0</accession>
<evidence type="ECO:0000313" key="2">
    <source>
        <dbReference type="EMBL" id="KAK6116990.1"/>
    </source>
</evidence>
<sequence>MENFLRSKEYWNLIETGYSEPGAGEILTAAQKKTLDELKLKDLKVKNYLFQSIDKSILKTILQKNTSKQIWESMKRKFQGNARVQRAQLQALRRDFEILEMKVGEESKDIDSLTVDELQSSLVVHEQKFRKRDNEEHALKISLEEKIATRGRGRNNFRGRGRGRGRQGFNRATVECYKCHKLEEAWFLDSGCSNHMCGNKSIFSEFDDSFRHVVRLGNNTKMNVHASILYTELKNNLLSLGQLRERGLAILIGRECVDISSS</sequence>
<dbReference type="PANTHER" id="PTHR35317">
    <property type="entry name" value="OS04G0629600 PROTEIN"/>
    <property type="match status" value="1"/>
</dbReference>
<organism evidence="2 3">
    <name type="scientific">Rehmannia glutinosa</name>
    <name type="common">Chinese foxglove</name>
    <dbReference type="NCBI Taxonomy" id="99300"/>
    <lineage>
        <taxon>Eukaryota</taxon>
        <taxon>Viridiplantae</taxon>
        <taxon>Streptophyta</taxon>
        <taxon>Embryophyta</taxon>
        <taxon>Tracheophyta</taxon>
        <taxon>Spermatophyta</taxon>
        <taxon>Magnoliopsida</taxon>
        <taxon>eudicotyledons</taxon>
        <taxon>Gunneridae</taxon>
        <taxon>Pentapetalae</taxon>
        <taxon>asterids</taxon>
        <taxon>lamiids</taxon>
        <taxon>Lamiales</taxon>
        <taxon>Orobanchaceae</taxon>
        <taxon>Rehmannieae</taxon>
        <taxon>Rehmannia</taxon>
    </lineage>
</organism>
<dbReference type="Pfam" id="PF14223">
    <property type="entry name" value="Retrotran_gag_2"/>
    <property type="match status" value="1"/>
</dbReference>
<evidence type="ECO:0000313" key="3">
    <source>
        <dbReference type="Proteomes" id="UP001318860"/>
    </source>
</evidence>
<keyword evidence="3" id="KW-1185">Reference proteome</keyword>
<dbReference type="Proteomes" id="UP001318860">
    <property type="component" value="Unassembled WGS sequence"/>
</dbReference>
<dbReference type="Pfam" id="PF22936">
    <property type="entry name" value="Pol_BBD"/>
    <property type="match status" value="1"/>
</dbReference>
<protein>
    <recommendedName>
        <fullName evidence="1">Retrovirus-related Pol polyprotein from transposon TNT 1-94-like beta-barrel domain-containing protein</fullName>
    </recommendedName>
</protein>
<dbReference type="PANTHER" id="PTHR35317:SF37">
    <property type="entry name" value="DUF4219 DOMAIN-CONTAINING PROTEIN"/>
    <property type="match status" value="1"/>
</dbReference>
<comment type="caution">
    <text evidence="2">The sequence shown here is derived from an EMBL/GenBank/DDBJ whole genome shotgun (WGS) entry which is preliminary data.</text>
</comment>
<reference evidence="2 3" key="1">
    <citation type="journal article" date="2021" name="Comput. Struct. Biotechnol. J.">
        <title>De novo genome assembly of the potent medicinal plant Rehmannia glutinosa using nanopore technology.</title>
        <authorList>
            <person name="Ma L."/>
            <person name="Dong C."/>
            <person name="Song C."/>
            <person name="Wang X."/>
            <person name="Zheng X."/>
            <person name="Niu Y."/>
            <person name="Chen S."/>
            <person name="Feng W."/>
        </authorList>
    </citation>
    <scope>NUCLEOTIDE SEQUENCE [LARGE SCALE GENOMIC DNA]</scope>
    <source>
        <strain evidence="2">DH-2019</strain>
    </source>
</reference>